<name>A0A2N3PLA1_9HELI</name>
<dbReference type="InterPro" id="IPR000223">
    <property type="entry name" value="Pept_S26A_signal_pept_1"/>
</dbReference>
<dbReference type="PROSITE" id="PS00761">
    <property type="entry name" value="SPASE_I_3"/>
    <property type="match status" value="1"/>
</dbReference>
<proteinExistence type="inferred from homology"/>
<evidence type="ECO:0000259" key="8">
    <source>
        <dbReference type="Pfam" id="PF10502"/>
    </source>
</evidence>
<dbReference type="PRINTS" id="PR00727">
    <property type="entry name" value="LEADERPTASE"/>
</dbReference>
<evidence type="ECO:0000256" key="6">
    <source>
        <dbReference type="PIRSR" id="PIRSR600223-1"/>
    </source>
</evidence>
<comment type="caution">
    <text evidence="9">The sequence shown here is derived from an EMBL/GenBank/DDBJ whole genome shotgun (WGS) entry which is preliminary data.</text>
</comment>
<gene>
    <name evidence="9" type="ORF">BCM31_05905</name>
</gene>
<comment type="similarity">
    <text evidence="2 7">Belongs to the peptidase S26 family.</text>
</comment>
<dbReference type="GO" id="GO:0009003">
    <property type="term" value="F:signal peptidase activity"/>
    <property type="evidence" value="ECO:0007669"/>
    <property type="project" value="UniProtKB-EC"/>
</dbReference>
<keyword evidence="7" id="KW-0812">Transmembrane</keyword>
<dbReference type="OrthoDB" id="9815782at2"/>
<dbReference type="GO" id="GO:0016020">
    <property type="term" value="C:membrane"/>
    <property type="evidence" value="ECO:0007669"/>
    <property type="project" value="UniProtKB-SubCell"/>
</dbReference>
<keyword evidence="7" id="KW-0645">Protease</keyword>
<evidence type="ECO:0000256" key="4">
    <source>
        <dbReference type="ARBA" id="ARBA00019232"/>
    </source>
</evidence>
<dbReference type="GO" id="GO:0006465">
    <property type="term" value="P:signal peptide processing"/>
    <property type="evidence" value="ECO:0007669"/>
    <property type="project" value="InterPro"/>
</dbReference>
<feature type="transmembrane region" description="Helical" evidence="7">
    <location>
        <begin position="12"/>
        <end position="35"/>
    </location>
</feature>
<dbReference type="Pfam" id="PF10502">
    <property type="entry name" value="Peptidase_S26"/>
    <property type="match status" value="1"/>
</dbReference>
<sequence>MKTLLLKFYAFINSWVGTIIIVLGIIFFLAQAFVIPSGSMLNTLLIGDNLFVKKFSYGIPTPTIPWIEVQVLPDFNKNGHLIEGERPKRGDIVIFRDPNAPKIHFVKRNVAISGDEVLYTKDGLWLYFSSDSSYKDTSAKTLEFGGKTFYYEPYAKHHAGVQYINEKLSAFEQLKILSHNGEKIAMAPVHLSNGEVAFYTSIKDDEYFMMGDNRNNSSDSRFWGSVPYKYIVGKPWFIYFSWDDSFNIRWDRIGKSVESLEKQALKRKMES</sequence>
<keyword evidence="7" id="KW-1133">Transmembrane helix</keyword>
<dbReference type="PANTHER" id="PTHR43390">
    <property type="entry name" value="SIGNAL PEPTIDASE I"/>
    <property type="match status" value="1"/>
</dbReference>
<comment type="catalytic activity">
    <reaction evidence="1 7">
        <text>Cleavage of hydrophobic, N-terminal signal or leader sequences from secreted and periplasmic proteins.</text>
        <dbReference type="EC" id="3.4.21.89"/>
    </reaction>
</comment>
<dbReference type="NCBIfam" id="TIGR02227">
    <property type="entry name" value="sigpep_I_bact"/>
    <property type="match status" value="1"/>
</dbReference>
<dbReference type="EC" id="3.4.21.89" evidence="3 7"/>
<protein>
    <recommendedName>
        <fullName evidence="4 7">Signal peptidase I</fullName>
        <ecNumber evidence="3 7">3.4.21.89</ecNumber>
    </recommendedName>
</protein>
<dbReference type="InterPro" id="IPR019758">
    <property type="entry name" value="Pept_S26A_signal_pept_1_CS"/>
</dbReference>
<evidence type="ECO:0000256" key="2">
    <source>
        <dbReference type="ARBA" id="ARBA00009370"/>
    </source>
</evidence>
<evidence type="ECO:0000256" key="1">
    <source>
        <dbReference type="ARBA" id="ARBA00000677"/>
    </source>
</evidence>
<feature type="domain" description="Peptidase S26" evidence="8">
    <location>
        <begin position="11"/>
        <end position="239"/>
    </location>
</feature>
<dbReference type="InterPro" id="IPR036286">
    <property type="entry name" value="LexA/Signal_pep-like_sf"/>
</dbReference>
<dbReference type="InterPro" id="IPR019533">
    <property type="entry name" value="Peptidase_S26"/>
</dbReference>
<dbReference type="GeneID" id="97289760"/>
<dbReference type="EMBL" id="MBPK01000003">
    <property type="protein sequence ID" value="PKT82516.1"/>
    <property type="molecule type" value="Genomic_DNA"/>
</dbReference>
<organism evidence="9 10">
    <name type="scientific">Helicobacter winghamensis</name>
    <dbReference type="NCBI Taxonomy" id="157268"/>
    <lineage>
        <taxon>Bacteria</taxon>
        <taxon>Pseudomonadati</taxon>
        <taxon>Campylobacterota</taxon>
        <taxon>Epsilonproteobacteria</taxon>
        <taxon>Campylobacterales</taxon>
        <taxon>Helicobacteraceae</taxon>
        <taxon>Helicobacter</taxon>
    </lineage>
</organism>
<comment type="subcellular location">
    <subcellularLocation>
        <location evidence="7">Membrane</location>
        <topology evidence="7">Single-pass type II membrane protein</topology>
    </subcellularLocation>
</comment>
<evidence type="ECO:0000313" key="10">
    <source>
        <dbReference type="Proteomes" id="UP000233350"/>
    </source>
</evidence>
<evidence type="ECO:0000256" key="5">
    <source>
        <dbReference type="ARBA" id="ARBA00022801"/>
    </source>
</evidence>
<keyword evidence="7" id="KW-0472">Membrane</keyword>
<keyword evidence="10" id="KW-1185">Reference proteome</keyword>
<evidence type="ECO:0000256" key="3">
    <source>
        <dbReference type="ARBA" id="ARBA00013208"/>
    </source>
</evidence>
<dbReference type="GO" id="GO:0004252">
    <property type="term" value="F:serine-type endopeptidase activity"/>
    <property type="evidence" value="ECO:0007669"/>
    <property type="project" value="InterPro"/>
</dbReference>
<evidence type="ECO:0000313" key="9">
    <source>
        <dbReference type="EMBL" id="PKT82516.1"/>
    </source>
</evidence>
<keyword evidence="5 7" id="KW-0378">Hydrolase</keyword>
<reference evidence="9 10" key="1">
    <citation type="submission" date="2016-07" db="EMBL/GenBank/DDBJ databases">
        <title>Detection of Helicobacter winghamensis from caecal content of red fox (Vulpes vulpes).</title>
        <authorList>
            <person name="Zanoni R.G."/>
            <person name="Florio D."/>
            <person name="Caffara M."/>
            <person name="Renzi M."/>
            <person name="Parisi A."/>
            <person name="Pasquali F."/>
            <person name="Manfreda G."/>
        </authorList>
    </citation>
    <scope>NUCLEOTIDE SEQUENCE [LARGE SCALE GENOMIC DNA]</scope>
    <source>
        <strain evidence="9 10">295_13</strain>
    </source>
</reference>
<dbReference type="STRING" id="556267.HWAG_01500"/>
<accession>A0A2N3PLA1</accession>
<feature type="active site" evidence="6">
    <location>
        <position position="107"/>
    </location>
</feature>
<feature type="active site" evidence="6">
    <location>
        <position position="39"/>
    </location>
</feature>
<dbReference type="CDD" id="cd06530">
    <property type="entry name" value="S26_SPase_I"/>
    <property type="match status" value="1"/>
</dbReference>
<evidence type="ECO:0000256" key="7">
    <source>
        <dbReference type="RuleBase" id="RU362042"/>
    </source>
</evidence>
<dbReference type="SUPFAM" id="SSF51306">
    <property type="entry name" value="LexA/Signal peptidase"/>
    <property type="match status" value="1"/>
</dbReference>
<dbReference type="RefSeq" id="WP_006803197.1">
    <property type="nucleotide sequence ID" value="NZ_CABKOI010000018.1"/>
</dbReference>
<dbReference type="Gene3D" id="2.10.109.10">
    <property type="entry name" value="Umud Fragment, subunit A"/>
    <property type="match status" value="1"/>
</dbReference>
<dbReference type="Proteomes" id="UP000233350">
    <property type="component" value="Unassembled WGS sequence"/>
</dbReference>
<dbReference type="AlphaFoldDB" id="A0A2N3PLA1"/>
<dbReference type="PANTHER" id="PTHR43390:SF1">
    <property type="entry name" value="CHLOROPLAST PROCESSING PEPTIDASE"/>
    <property type="match status" value="1"/>
</dbReference>